<sequence length="127" mass="12733">MPGRGEHGGPGEGGAPVTPSVPEASAAEIEARLQASREALAADVDALAARFSPKGQARQAGRRLRQRAQGALSPLLQHTEAGLRSAAGAVRQAQAGDADARRLLGAVAGSATVLLAALAIGSRVARD</sequence>
<feature type="region of interest" description="Disordered" evidence="1">
    <location>
        <begin position="1"/>
        <end position="24"/>
    </location>
</feature>
<keyword evidence="4" id="KW-1185">Reference proteome</keyword>
<dbReference type="Pfam" id="PF12277">
    <property type="entry name" value="DUF3618"/>
    <property type="match status" value="1"/>
</dbReference>
<gene>
    <name evidence="3" type="ORF">JG540_01530</name>
</gene>
<evidence type="ECO:0000313" key="3">
    <source>
        <dbReference type="EMBL" id="QQM67609.1"/>
    </source>
</evidence>
<evidence type="ECO:0000256" key="2">
    <source>
        <dbReference type="SAM" id="Phobius"/>
    </source>
</evidence>
<protein>
    <submittedName>
        <fullName evidence="3">DUF3618 domain-containing protein</fullName>
    </submittedName>
</protein>
<keyword evidence="2" id="KW-0472">Membrane</keyword>
<evidence type="ECO:0000256" key="1">
    <source>
        <dbReference type="SAM" id="MobiDB-lite"/>
    </source>
</evidence>
<feature type="transmembrane region" description="Helical" evidence="2">
    <location>
        <begin position="103"/>
        <end position="125"/>
    </location>
</feature>
<proteinExistence type="predicted"/>
<organism evidence="3 4">
    <name type="scientific">Actinomyces weissii</name>
    <dbReference type="NCBI Taxonomy" id="675090"/>
    <lineage>
        <taxon>Bacteria</taxon>
        <taxon>Bacillati</taxon>
        <taxon>Actinomycetota</taxon>
        <taxon>Actinomycetes</taxon>
        <taxon>Actinomycetales</taxon>
        <taxon>Actinomycetaceae</taxon>
        <taxon>Actinomyces</taxon>
    </lineage>
</organism>
<accession>A0A7T7MAC8</accession>
<reference evidence="3 4" key="1">
    <citation type="submission" date="2020-12" db="EMBL/GenBank/DDBJ databases">
        <authorList>
            <person name="Zhou J."/>
        </authorList>
    </citation>
    <scope>NUCLEOTIDE SEQUENCE [LARGE SCALE GENOMIC DNA]</scope>
    <source>
        <strain evidence="3 4">CCUG 61299</strain>
    </source>
</reference>
<keyword evidence="2" id="KW-1133">Transmembrane helix</keyword>
<dbReference type="AlphaFoldDB" id="A0A7T7MAC8"/>
<dbReference type="InterPro" id="IPR022062">
    <property type="entry name" value="DUF3618"/>
</dbReference>
<dbReference type="Proteomes" id="UP000595895">
    <property type="component" value="Chromosome"/>
</dbReference>
<evidence type="ECO:0000313" key="4">
    <source>
        <dbReference type="Proteomes" id="UP000595895"/>
    </source>
</evidence>
<name>A0A7T7MAC8_9ACTO</name>
<dbReference type="KEGG" id="awe:JG540_01530"/>
<dbReference type="EMBL" id="CP066802">
    <property type="protein sequence ID" value="QQM67609.1"/>
    <property type="molecule type" value="Genomic_DNA"/>
</dbReference>
<keyword evidence="2" id="KW-0812">Transmembrane</keyword>